<evidence type="ECO:0000313" key="2">
    <source>
        <dbReference type="EMBL" id="GAA5095025.1"/>
    </source>
</evidence>
<dbReference type="SUPFAM" id="SSF55785">
    <property type="entry name" value="PYP-like sensor domain (PAS domain)"/>
    <property type="match status" value="1"/>
</dbReference>
<comment type="caution">
    <text evidence="2">The sequence shown here is derived from an EMBL/GenBank/DDBJ whole genome shotgun (WGS) entry which is preliminary data.</text>
</comment>
<sequence length="696" mass="77735">MGNEIYKILYVENNAEKVTQLRQLIRANTIDGKITFDVSTTDSVDGISAAVNKDHCDLVILQDSPKVPILKEVHQAIGVKDIPVLVLVNEEQFLEKRQAMIQEGALDVGILQQGDVLFKQIVRAIFELKTQLGYRDTLEKNARLTELTEQFASSSEDLIAYFGAEDGIFLYANDAFLQYFGYKEFSDLAATTVLEYVASEQSSQFKKMMKIVGRTGKEQAENLSLKHPNGALIVEDVILKQGMYEEISCIELFVSRGSENSTVSDVGLLEDQPLSEQAKFYDRLSFINNLTNFVGSSSWLVSLVLQDYFDFRKRYGVEALESYFLSLSKHLGAQINNLHYARYSDESIVLLLTNSDMTKVDRLGMAIVSSSEGYAYQNENVSIQGKFTFAYTNLGDSVASISDACSRLDELAGLFDARVVFTDDENEADAHVSATSDSVEQGSDGVDEEFMPLFLSLKKQQIKQSYIPVVDFSMKGQENYIASFNLYDDAGELSVWNKSFTYTSNIALMSQLDQFMMTSAVANLKTVGADNKQLIIPLSMYYLDKADELVGWIKKNGHEVFSAKQIVIGLAEEVVNDHFDAAKRFFSLLSESGYAGMVYDIVDITSTQVTELDIKLIALSENCIGRMSRNISSEEMMKFPKLLEAMSQKGASVLAMGVNSPTSMTLVWEYNIPYACGNMIGSSRLELDFDFSQMMM</sequence>
<dbReference type="EMBL" id="BAABKE010000001">
    <property type="protein sequence ID" value="GAA5095025.1"/>
    <property type="molecule type" value="Genomic_DNA"/>
</dbReference>
<keyword evidence="3" id="KW-1185">Reference proteome</keyword>
<reference evidence="3" key="1">
    <citation type="journal article" date="2019" name="Int. J. Syst. Evol. Microbiol.">
        <title>The Global Catalogue of Microorganisms (GCM) 10K type strain sequencing project: providing services to taxonomists for standard genome sequencing and annotation.</title>
        <authorList>
            <consortium name="The Broad Institute Genomics Platform"/>
            <consortium name="The Broad Institute Genome Sequencing Center for Infectious Disease"/>
            <person name="Wu L."/>
            <person name="Ma J."/>
        </authorList>
    </citation>
    <scope>NUCLEOTIDE SEQUENCE [LARGE SCALE GENOMIC DNA]</scope>
    <source>
        <strain evidence="3">JCM 18424</strain>
    </source>
</reference>
<organism evidence="2 3">
    <name type="scientific">Wohlfahrtiimonas larvae</name>
    <dbReference type="NCBI Taxonomy" id="1157986"/>
    <lineage>
        <taxon>Bacteria</taxon>
        <taxon>Pseudomonadati</taxon>
        <taxon>Pseudomonadota</taxon>
        <taxon>Gammaproteobacteria</taxon>
        <taxon>Cardiobacteriales</taxon>
        <taxon>Ignatzschineriaceae</taxon>
        <taxon>Wohlfahrtiimonas</taxon>
    </lineage>
</organism>
<gene>
    <name evidence="2" type="ORF">GCM10023338_03960</name>
</gene>
<protein>
    <recommendedName>
        <fullName evidence="1">EAL domain-containing protein</fullName>
    </recommendedName>
</protein>
<evidence type="ECO:0000259" key="1">
    <source>
        <dbReference type="Pfam" id="PF00563"/>
    </source>
</evidence>
<dbReference type="Pfam" id="PF00563">
    <property type="entry name" value="EAL"/>
    <property type="match status" value="1"/>
</dbReference>
<dbReference type="InterPro" id="IPR035965">
    <property type="entry name" value="PAS-like_dom_sf"/>
</dbReference>
<dbReference type="RefSeq" id="WP_077926166.1">
    <property type="nucleotide sequence ID" value="NZ_BAABKE010000001.1"/>
</dbReference>
<dbReference type="SUPFAM" id="SSF141868">
    <property type="entry name" value="EAL domain-like"/>
    <property type="match status" value="1"/>
</dbReference>
<dbReference type="Gene3D" id="3.20.20.450">
    <property type="entry name" value="EAL domain"/>
    <property type="match status" value="1"/>
</dbReference>
<dbReference type="Gene3D" id="3.30.450.20">
    <property type="entry name" value="PAS domain"/>
    <property type="match status" value="1"/>
</dbReference>
<feature type="domain" description="EAL" evidence="1">
    <location>
        <begin position="457"/>
        <end position="681"/>
    </location>
</feature>
<dbReference type="InterPro" id="IPR001633">
    <property type="entry name" value="EAL_dom"/>
</dbReference>
<dbReference type="CDD" id="cd00130">
    <property type="entry name" value="PAS"/>
    <property type="match status" value="1"/>
</dbReference>
<dbReference type="InterPro" id="IPR035919">
    <property type="entry name" value="EAL_sf"/>
</dbReference>
<evidence type="ECO:0000313" key="3">
    <source>
        <dbReference type="Proteomes" id="UP001500631"/>
    </source>
</evidence>
<accession>A0ABP9MIE7</accession>
<name>A0ABP9MIE7_9GAMM</name>
<proteinExistence type="predicted"/>
<dbReference type="Proteomes" id="UP001500631">
    <property type="component" value="Unassembled WGS sequence"/>
</dbReference>
<dbReference type="InterPro" id="IPR000014">
    <property type="entry name" value="PAS"/>
</dbReference>